<sequence>MKDHYDPWYVRMPDGRVIKAKSSQSVRYHVEAGHIPRNSMLRRLKNEEWVSLGWLNEFADLVGGDKKPEQITSDTNVEFVRAITGQGDPMRLETVGVRGLTEELLTAFDSTGHRDKLIVGSLLCGLSSVLLVLVPFIWFQLGNKETTWLPYVGNAISALLMTLGITWISRQTHWELSRMRSISLGEAQRRSFGPWIQLILAYTVVIGILGGLIYVLNHVPIWLAVDPSSYKGASIGLGLLIAKIFVFQLLLLVPVLGPIGPIEEYNFIESIGTWQKLCARNYGRILVYEGVALVMGFLAALPILLPYNLAGGTIGTFPPNINPVSVFGTHFLMGLAIGPMFVFLIVSNVILYLNLRYEFSANR</sequence>
<reference evidence="2" key="1">
    <citation type="submission" date="2021-05" db="EMBL/GenBank/DDBJ databases">
        <title>Complete genome sequence of the cellulolytic planctomycete Telmatocola sphagniphila SP2T and characterization of the first cellulase from planctomycetes.</title>
        <authorList>
            <person name="Rakitin A.L."/>
            <person name="Beletsky A.V."/>
            <person name="Naumoff D.G."/>
            <person name="Kulichevskaya I.S."/>
            <person name="Mardanov A.V."/>
            <person name="Ravin N.V."/>
            <person name="Dedysh S.N."/>
        </authorList>
    </citation>
    <scope>NUCLEOTIDE SEQUENCE</scope>
    <source>
        <strain evidence="2">SP2T</strain>
    </source>
</reference>
<evidence type="ECO:0000313" key="3">
    <source>
        <dbReference type="Proteomes" id="UP000676194"/>
    </source>
</evidence>
<dbReference type="RefSeq" id="WP_213497430.1">
    <property type="nucleotide sequence ID" value="NZ_CP074694.1"/>
</dbReference>
<feature type="transmembrane region" description="Helical" evidence="1">
    <location>
        <begin position="235"/>
        <end position="256"/>
    </location>
</feature>
<keyword evidence="1" id="KW-1133">Transmembrane helix</keyword>
<dbReference type="EMBL" id="CP074694">
    <property type="protein sequence ID" value="QVL32538.1"/>
    <property type="molecule type" value="Genomic_DNA"/>
</dbReference>
<evidence type="ECO:0000313" key="2">
    <source>
        <dbReference type="EMBL" id="QVL32538.1"/>
    </source>
</evidence>
<gene>
    <name evidence="2" type="ORF">KIH39_01065</name>
</gene>
<feature type="transmembrane region" description="Helical" evidence="1">
    <location>
        <begin position="191"/>
        <end position="215"/>
    </location>
</feature>
<keyword evidence="3" id="KW-1185">Reference proteome</keyword>
<dbReference type="KEGG" id="tsph:KIH39_01065"/>
<dbReference type="Proteomes" id="UP000676194">
    <property type="component" value="Chromosome"/>
</dbReference>
<proteinExistence type="predicted"/>
<feature type="transmembrane region" description="Helical" evidence="1">
    <location>
        <begin position="151"/>
        <end position="170"/>
    </location>
</feature>
<feature type="transmembrane region" description="Helical" evidence="1">
    <location>
        <begin position="285"/>
        <end position="307"/>
    </location>
</feature>
<accession>A0A8E6B8M1</accession>
<feature type="transmembrane region" description="Helical" evidence="1">
    <location>
        <begin position="117"/>
        <end position="139"/>
    </location>
</feature>
<keyword evidence="1" id="KW-0812">Transmembrane</keyword>
<dbReference type="AlphaFoldDB" id="A0A8E6B8M1"/>
<evidence type="ECO:0000256" key="1">
    <source>
        <dbReference type="SAM" id="Phobius"/>
    </source>
</evidence>
<keyword evidence="1" id="KW-0472">Membrane</keyword>
<feature type="transmembrane region" description="Helical" evidence="1">
    <location>
        <begin position="327"/>
        <end position="353"/>
    </location>
</feature>
<protein>
    <submittedName>
        <fullName evidence="2">Uncharacterized protein</fullName>
    </submittedName>
</protein>
<name>A0A8E6B8M1_9BACT</name>
<organism evidence="2 3">
    <name type="scientific">Telmatocola sphagniphila</name>
    <dbReference type="NCBI Taxonomy" id="1123043"/>
    <lineage>
        <taxon>Bacteria</taxon>
        <taxon>Pseudomonadati</taxon>
        <taxon>Planctomycetota</taxon>
        <taxon>Planctomycetia</taxon>
        <taxon>Gemmatales</taxon>
        <taxon>Gemmataceae</taxon>
    </lineage>
</organism>